<proteinExistence type="predicted"/>
<dbReference type="InterPro" id="IPR038625">
    <property type="entry name" value="R_equi_Vir_sf"/>
</dbReference>
<comment type="caution">
    <text evidence="1">The sequence shown here is derived from an EMBL/GenBank/DDBJ whole genome shotgun (WGS) entry which is preliminary data.</text>
</comment>
<dbReference type="OrthoDB" id="9967068at2"/>
<dbReference type="InterPro" id="IPR008810">
    <property type="entry name" value="R_equi_Vir"/>
</dbReference>
<protein>
    <recommendedName>
        <fullName evidence="3">Virulence associated protein VapA</fullName>
    </recommendedName>
</protein>
<dbReference type="Gene3D" id="2.40.128.480">
    <property type="entry name" value="Rhodococcus equi virulence-associated protein"/>
    <property type="match status" value="1"/>
</dbReference>
<evidence type="ECO:0008006" key="3">
    <source>
        <dbReference type="Google" id="ProtNLM"/>
    </source>
</evidence>
<sequence>MSNISNDESKRSLSNEQRLEVVESLSELLTGKLDQEIIDDARKKILEKRSVSLKAKLTITSFIFYHKEFLEIENHKEFYGTSGGVTSLGVGVYSGYLHTDDIDKLYAEGLEFTTITTAVFATIQFWSIKDRKLLGHFEGGGVGTTLGTNGGSGYWR</sequence>
<accession>A0A1Y2SHU0</accession>
<evidence type="ECO:0000313" key="1">
    <source>
        <dbReference type="EMBL" id="OTA17558.1"/>
    </source>
</evidence>
<gene>
    <name evidence="1" type="ORF">Xvie_00946</name>
</gene>
<dbReference type="RefSeq" id="WP_086108200.1">
    <property type="nucleotide sequence ID" value="NZ_CAWNGD010000073.1"/>
</dbReference>
<reference evidence="1 2" key="1">
    <citation type="submission" date="2016-10" db="EMBL/GenBank/DDBJ databases">
        <title>Systematic genetic and metabolomic analysis of Xenorhabdus and Photorhabdus spp., highlights the requirements for a dual symbiotic and pathogenic life style.</title>
        <authorList>
            <person name="Tobias N.J."/>
            <person name="Wolff H."/>
            <person name="Djahanschiri B."/>
            <person name="Pidot S.J."/>
            <person name="Stinear T.P."/>
            <person name="Ebersberger I."/>
            <person name="Bode H.B."/>
        </authorList>
    </citation>
    <scope>NUCLEOTIDE SEQUENCE [LARGE SCALE GENOMIC DNA]</scope>
    <source>
        <strain evidence="1 2">DSM 22392</strain>
    </source>
</reference>
<organism evidence="1 2">
    <name type="scientific">Xenorhabdus vietnamensis</name>
    <dbReference type="NCBI Taxonomy" id="351656"/>
    <lineage>
        <taxon>Bacteria</taxon>
        <taxon>Pseudomonadati</taxon>
        <taxon>Pseudomonadota</taxon>
        <taxon>Gammaproteobacteria</taxon>
        <taxon>Enterobacterales</taxon>
        <taxon>Morganellaceae</taxon>
        <taxon>Xenorhabdus</taxon>
    </lineage>
</organism>
<evidence type="ECO:0000313" key="2">
    <source>
        <dbReference type="Proteomes" id="UP000194350"/>
    </source>
</evidence>
<dbReference type="AlphaFoldDB" id="A0A1Y2SHU0"/>
<dbReference type="Pfam" id="PF05526">
    <property type="entry name" value="R_equi_Vir"/>
    <property type="match status" value="1"/>
</dbReference>
<name>A0A1Y2SHU0_9GAMM</name>
<dbReference type="Proteomes" id="UP000194350">
    <property type="component" value="Unassembled WGS sequence"/>
</dbReference>
<keyword evidence="2" id="KW-1185">Reference proteome</keyword>
<dbReference type="EMBL" id="MUBJ01000003">
    <property type="protein sequence ID" value="OTA17558.1"/>
    <property type="molecule type" value="Genomic_DNA"/>
</dbReference>